<dbReference type="Pfam" id="PF02650">
    <property type="entry name" value="HTH_WhiA"/>
    <property type="match status" value="1"/>
</dbReference>
<evidence type="ECO:0000259" key="6">
    <source>
        <dbReference type="Pfam" id="PF14527"/>
    </source>
</evidence>
<dbReference type="SUPFAM" id="SSF55608">
    <property type="entry name" value="Homing endonucleases"/>
    <property type="match status" value="1"/>
</dbReference>
<evidence type="ECO:0000256" key="4">
    <source>
        <dbReference type="HAMAP-Rule" id="MF_01420"/>
    </source>
</evidence>
<dbReference type="GO" id="GO:0043937">
    <property type="term" value="P:regulation of sporulation"/>
    <property type="evidence" value="ECO:0007669"/>
    <property type="project" value="InterPro"/>
</dbReference>
<dbReference type="AlphaFoldDB" id="A0A1T4KEB4"/>
<dbReference type="RefSeq" id="WP_078767953.1">
    <property type="nucleotide sequence ID" value="NZ_FUWW01000003.1"/>
</dbReference>
<evidence type="ECO:0000256" key="3">
    <source>
        <dbReference type="ARBA" id="ARBA00023306"/>
    </source>
</evidence>
<dbReference type="OrthoDB" id="401278at2"/>
<evidence type="ECO:0000256" key="1">
    <source>
        <dbReference type="ARBA" id="ARBA00022618"/>
    </source>
</evidence>
<evidence type="ECO:0000313" key="8">
    <source>
        <dbReference type="Proteomes" id="UP000190657"/>
    </source>
</evidence>
<dbReference type="InterPro" id="IPR023054">
    <property type="entry name" value="Sporulation_regulator_WhiA_C"/>
</dbReference>
<dbReference type="STRING" id="290054.SAMN02745114_00456"/>
<reference evidence="7 8" key="1">
    <citation type="submission" date="2017-02" db="EMBL/GenBank/DDBJ databases">
        <authorList>
            <person name="Peterson S.W."/>
        </authorList>
    </citation>
    <scope>NUCLEOTIDE SEQUENCE [LARGE SCALE GENOMIC DNA]</scope>
    <source>
        <strain evidence="7 8">ATCC 51222</strain>
    </source>
</reference>
<dbReference type="PANTHER" id="PTHR37307:SF1">
    <property type="entry name" value="CELL DIVISION PROTEIN WHIA-RELATED"/>
    <property type="match status" value="1"/>
</dbReference>
<dbReference type="InterPro" id="IPR003802">
    <property type="entry name" value="Sporulation_regulator_WhiA"/>
</dbReference>
<dbReference type="GO" id="GO:0051301">
    <property type="term" value="P:cell division"/>
    <property type="evidence" value="ECO:0007669"/>
    <property type="project" value="UniProtKB-UniRule"/>
</dbReference>
<comment type="similarity">
    <text evidence="4">Belongs to the WhiA family.</text>
</comment>
<dbReference type="InterPro" id="IPR039518">
    <property type="entry name" value="WhiA_LAGLIDADG_dom"/>
</dbReference>
<feature type="domain" description="Sporulation regulator WhiA C-terminal" evidence="5">
    <location>
        <begin position="211"/>
        <end position="294"/>
    </location>
</feature>
<protein>
    <recommendedName>
        <fullName evidence="4">Probable cell division protein WhiA</fullName>
    </recommendedName>
</protein>
<evidence type="ECO:0000259" key="5">
    <source>
        <dbReference type="Pfam" id="PF02650"/>
    </source>
</evidence>
<sequence length="297" mass="33358">MSFSSDVKKELVEIQVKNNCCKKSLLYGMALFSKSFSFREVVFQSKSRATAELYCSLLKELCSIKAVIKASPSGKIYTASVKKAENVARIMSYFAHDKAETSLRINFSNFDCEECQSAFLRGAFLACGAVSSPEKDYHLEFSVPYMNLSKSLVTCLQEKELAPKVTHRKGYNIIYFKDSEEIEDCLYIMGAGKSMFDMMNVKIVKEIRNTANRKANCDAANIEKTVAAASPQIAAIMKIEREKGLDSLSEPLRQMAEIRMENPDLSLNELAKMFDPPISRSGVNHRLSRLVKIAEEI</sequence>
<dbReference type="InterPro" id="IPR027434">
    <property type="entry name" value="Homing_endonucl"/>
</dbReference>
<dbReference type="HAMAP" id="MF_01420">
    <property type="entry name" value="HTH_type_WhiA"/>
    <property type="match status" value="1"/>
</dbReference>
<gene>
    <name evidence="4" type="primary">whiA</name>
    <name evidence="7" type="ORF">SAMN02745114_00456</name>
</gene>
<keyword evidence="1 4" id="KW-0132">Cell division</keyword>
<feature type="domain" description="WhiA LAGLIDADG-like" evidence="6">
    <location>
        <begin position="117"/>
        <end position="208"/>
    </location>
</feature>
<accession>A0A1T4KEB4</accession>
<dbReference type="Proteomes" id="UP000190657">
    <property type="component" value="Unassembled WGS sequence"/>
</dbReference>
<evidence type="ECO:0000256" key="2">
    <source>
        <dbReference type="ARBA" id="ARBA00023125"/>
    </source>
</evidence>
<dbReference type="Gene3D" id="3.10.28.10">
    <property type="entry name" value="Homing endonucleases"/>
    <property type="match status" value="1"/>
</dbReference>
<dbReference type="NCBIfam" id="TIGR00647">
    <property type="entry name" value="DNA_bind_WhiA"/>
    <property type="match status" value="1"/>
</dbReference>
<name>A0A1T4KEB4_9FIRM</name>
<proteinExistence type="inferred from homology"/>
<organism evidence="7 8">
    <name type="scientific">Eubacterium coprostanoligenes</name>
    <dbReference type="NCBI Taxonomy" id="290054"/>
    <lineage>
        <taxon>Bacteria</taxon>
        <taxon>Bacillati</taxon>
        <taxon>Bacillota</taxon>
        <taxon>Clostridia</taxon>
        <taxon>Eubacteriales</taxon>
        <taxon>Eubacteriaceae</taxon>
        <taxon>Eubacterium</taxon>
    </lineage>
</organism>
<dbReference type="PANTHER" id="PTHR37307">
    <property type="entry name" value="CELL DIVISION PROTEIN WHIA-RELATED"/>
    <property type="match status" value="1"/>
</dbReference>
<keyword evidence="3 4" id="KW-0131">Cell cycle</keyword>
<comment type="function">
    <text evidence="4">Involved in cell division and chromosome segregation.</text>
</comment>
<dbReference type="EMBL" id="FUWW01000003">
    <property type="protein sequence ID" value="SJZ40764.1"/>
    <property type="molecule type" value="Genomic_DNA"/>
</dbReference>
<keyword evidence="2 4" id="KW-0238">DNA-binding</keyword>
<evidence type="ECO:0000313" key="7">
    <source>
        <dbReference type="EMBL" id="SJZ40764.1"/>
    </source>
</evidence>
<dbReference type="Pfam" id="PF14527">
    <property type="entry name" value="LAGLIDADG_WhiA"/>
    <property type="match status" value="1"/>
</dbReference>
<keyword evidence="8" id="KW-1185">Reference proteome</keyword>
<dbReference type="GO" id="GO:0003677">
    <property type="term" value="F:DNA binding"/>
    <property type="evidence" value="ECO:0007669"/>
    <property type="project" value="UniProtKB-UniRule"/>
</dbReference>